<protein>
    <recommendedName>
        <fullName evidence="5">Ubiquitin-like domain-containing protein</fullName>
    </recommendedName>
</protein>
<comment type="caution">
    <text evidence="2">The sequence shown here is derived from an EMBL/GenBank/DDBJ whole genome shotgun (WGS) entry which is preliminary data.</text>
</comment>
<evidence type="ECO:0000256" key="1">
    <source>
        <dbReference type="SAM" id="MobiDB-lite"/>
    </source>
</evidence>
<evidence type="ECO:0008006" key="5">
    <source>
        <dbReference type="Google" id="ProtNLM"/>
    </source>
</evidence>
<organism evidence="2">
    <name type="scientific">Cladocopium goreaui</name>
    <dbReference type="NCBI Taxonomy" id="2562237"/>
    <lineage>
        <taxon>Eukaryota</taxon>
        <taxon>Sar</taxon>
        <taxon>Alveolata</taxon>
        <taxon>Dinophyceae</taxon>
        <taxon>Suessiales</taxon>
        <taxon>Symbiodiniaceae</taxon>
        <taxon>Cladocopium</taxon>
    </lineage>
</organism>
<sequence>MQQLTMGLYELSKFHLYAKGGVEAQGLVATIVPLPETQKHGDRILRHWRSLDQVCGKMSPWDPSRVLSEYLQNTRQEASKMWPGVSVAEGSPTPEGVQDDPIENCLEQDQSFVVTLHYGPGADVEVRMQPGATVEQLMQAEAKLQGVPAMAFVLTQNNEVLPEDQPLVADMQIDVVGDIPTESQLQDLEDAAPLPCPCPEPGNDDSEQGNHNKVVSMPCPRDEVDKPYSMQHIHTCCQQCIAREERIKMSQLQATAWADDEVQWGLQTVAAQAADQGAVVWNPLWVSAMFHAKEFADLGCQARTLPQLATVITAIARVVQKKVQFQHSSFAVSRHCGAMAIAYARMLLCCVPMPSDSDTLDQYGMKMKMQFEQGMAEMTPKPYVWAWGETDPMLELSVLLKAHGVPSEEVEARAKMAIERLGVQAVRKAIGSVRPWQEIKSLANAESPMVQLVLPSELQQVIAKRKPQEVGHKKHKQKGENHAARSPTSIDPASVDMAHFNARSSGVIIATHAMAKPYLHAGRTLSTGPLAILVIDRAQPAPQDPPGEGMRIPLLCAANSEPMLVDACVYQMGASKATRAVEATAMTIRAVDSSVIKVMVFRDQVEGDWSQVCQHPLKHIFDRIPVLRACQDPQCTGCEEWHTAPNAPLQHPVLELWGRQWMTVNFSATAPAQAEVFAVNIRIPSCLKIQIQTYSGLQGIYIEPKAVDGRKPSLDFQVVWIPRADWQQARIQQQTLPSVIGLPRLGMKYGLRCKAHDAAELFKRVRPGHVFLPPGPKKTYLVGPFQYGSLKESVAEALASIGWTARPTQPIAAGAHVQGLMFRVQATEAPPRKVIHMQHGDVLITAEDANTPAMPAGPQVVGVRSTVSLCAAAKASVDPLQIQDPWATKKVTTQQFHLGDPIADLEQRVTEAVMSKLPSHDMEIDDDPSRDSRIATLEAQMQEMQQQQQSLSQVVQAQHVEHTQQIHKLGQAVESNTAQITSFQEAFQEQFQQQVAHQQQQLDGMLGRQMHQFEAMLARHGHRE</sequence>
<evidence type="ECO:0000313" key="3">
    <source>
        <dbReference type="EMBL" id="CAL1169448.1"/>
    </source>
</evidence>
<dbReference type="OrthoDB" id="10674020at2759"/>
<dbReference type="EMBL" id="CAMXCT030006566">
    <property type="protein sequence ID" value="CAL4803385.1"/>
    <property type="molecule type" value="Genomic_DNA"/>
</dbReference>
<dbReference type="EMBL" id="CAMXCT010006566">
    <property type="protein sequence ID" value="CAI4016073.1"/>
    <property type="molecule type" value="Genomic_DNA"/>
</dbReference>
<reference evidence="3" key="2">
    <citation type="submission" date="2024-04" db="EMBL/GenBank/DDBJ databases">
        <authorList>
            <person name="Chen Y."/>
            <person name="Shah S."/>
            <person name="Dougan E. K."/>
            <person name="Thang M."/>
            <person name="Chan C."/>
        </authorList>
    </citation>
    <scope>NUCLEOTIDE SEQUENCE [LARGE SCALE GENOMIC DNA]</scope>
</reference>
<name>A0A9P1DTZ5_9DINO</name>
<dbReference type="AlphaFoldDB" id="A0A9P1DTZ5"/>
<evidence type="ECO:0000313" key="4">
    <source>
        <dbReference type="Proteomes" id="UP001152797"/>
    </source>
</evidence>
<proteinExistence type="predicted"/>
<dbReference type="Proteomes" id="UP001152797">
    <property type="component" value="Unassembled WGS sequence"/>
</dbReference>
<keyword evidence="4" id="KW-1185">Reference proteome</keyword>
<feature type="region of interest" description="Disordered" evidence="1">
    <location>
        <begin position="465"/>
        <end position="492"/>
    </location>
</feature>
<dbReference type="EMBL" id="CAMXCT020006566">
    <property type="protein sequence ID" value="CAL1169448.1"/>
    <property type="molecule type" value="Genomic_DNA"/>
</dbReference>
<accession>A0A9P1DTZ5</accession>
<evidence type="ECO:0000313" key="2">
    <source>
        <dbReference type="EMBL" id="CAI4016073.1"/>
    </source>
</evidence>
<gene>
    <name evidence="2" type="ORF">C1SCF055_LOCUS40849</name>
</gene>
<reference evidence="2" key="1">
    <citation type="submission" date="2022-10" db="EMBL/GenBank/DDBJ databases">
        <authorList>
            <person name="Chen Y."/>
            <person name="Dougan E. K."/>
            <person name="Chan C."/>
            <person name="Rhodes N."/>
            <person name="Thang M."/>
        </authorList>
    </citation>
    <scope>NUCLEOTIDE SEQUENCE</scope>
</reference>